<evidence type="ECO:0000256" key="1">
    <source>
        <dbReference type="ARBA" id="ARBA00022598"/>
    </source>
</evidence>
<dbReference type="PANTHER" id="PTHR12835:SF5">
    <property type="entry name" value="BIOTIN--PROTEIN LIGASE"/>
    <property type="match status" value="1"/>
</dbReference>
<keyword evidence="4" id="KW-1185">Reference proteome</keyword>
<dbReference type="InterPro" id="IPR004408">
    <property type="entry name" value="Biotin_CoA_COase_ligase"/>
</dbReference>
<dbReference type="Gene3D" id="3.30.930.10">
    <property type="entry name" value="Bira Bifunctional Protein, Domain 2"/>
    <property type="match status" value="1"/>
</dbReference>
<dbReference type="PANTHER" id="PTHR12835">
    <property type="entry name" value="BIOTIN PROTEIN LIGASE"/>
    <property type="match status" value="1"/>
</dbReference>
<dbReference type="CDD" id="cd16442">
    <property type="entry name" value="BPL"/>
    <property type="match status" value="1"/>
</dbReference>
<keyword evidence="1 3" id="KW-0436">Ligase</keyword>
<dbReference type="OrthoDB" id="9807064at2"/>
<dbReference type="AlphaFoldDB" id="A0A6N4SNM3"/>
<protein>
    <submittedName>
        <fullName evidence="3">Biotin--[acetyl-CoA-carboxylase] ligase</fullName>
        <ecNumber evidence="3">6.3.4.15</ecNumber>
    </submittedName>
</protein>
<proteinExistence type="predicted"/>
<evidence type="ECO:0000313" key="3">
    <source>
        <dbReference type="EMBL" id="ABG57898.1"/>
    </source>
</evidence>
<dbReference type="EMBL" id="CP000383">
    <property type="protein sequence ID" value="ABG57898.1"/>
    <property type="molecule type" value="Genomic_DNA"/>
</dbReference>
<dbReference type="GO" id="GO:0004077">
    <property type="term" value="F:biotin--[biotin carboxyl-carrier protein] ligase activity"/>
    <property type="evidence" value="ECO:0007669"/>
    <property type="project" value="UniProtKB-EC"/>
</dbReference>
<evidence type="ECO:0000313" key="4">
    <source>
        <dbReference type="Proteomes" id="UP000001822"/>
    </source>
</evidence>
<accession>A0A6N4SNM3</accession>
<dbReference type="GO" id="GO:0005737">
    <property type="term" value="C:cytoplasm"/>
    <property type="evidence" value="ECO:0007669"/>
    <property type="project" value="TreeGrafter"/>
</dbReference>
<dbReference type="NCBIfam" id="TIGR00121">
    <property type="entry name" value="birA_ligase"/>
    <property type="match status" value="1"/>
</dbReference>
<dbReference type="PROSITE" id="PS51733">
    <property type="entry name" value="BPL_LPL_CATALYTIC"/>
    <property type="match status" value="1"/>
</dbReference>
<dbReference type="RefSeq" id="WP_011584014.1">
    <property type="nucleotide sequence ID" value="NC_008255.1"/>
</dbReference>
<dbReference type="SUPFAM" id="SSF55681">
    <property type="entry name" value="Class II aaRS and biotin synthetases"/>
    <property type="match status" value="1"/>
</dbReference>
<reference evidence="3 4" key="1">
    <citation type="journal article" date="2007" name="Appl. Environ. Microbiol.">
        <title>Genome sequence of the cellulolytic gliding bacterium Cytophaga hutchinsonii.</title>
        <authorList>
            <person name="Xie G."/>
            <person name="Bruce D.C."/>
            <person name="Challacombe J.F."/>
            <person name="Chertkov O."/>
            <person name="Detter J.C."/>
            <person name="Gilna P."/>
            <person name="Han C.S."/>
            <person name="Lucas S."/>
            <person name="Misra M."/>
            <person name="Myers G.L."/>
            <person name="Richardson P."/>
            <person name="Tapia R."/>
            <person name="Thayer N."/>
            <person name="Thompson L.S."/>
            <person name="Brettin T.S."/>
            <person name="Henrissat B."/>
            <person name="Wilson D.B."/>
            <person name="McBride M.J."/>
        </authorList>
    </citation>
    <scope>NUCLEOTIDE SEQUENCE [LARGE SCALE GENOMIC DNA]</scope>
    <source>
        <strain evidence="4">ATCC 33406 / DSM 1761 / CIP 103989 / NBRC 15051 / NCIMB 9469 / D465</strain>
    </source>
</reference>
<dbReference type="EC" id="6.3.4.15" evidence="3"/>
<dbReference type="Pfam" id="PF03099">
    <property type="entry name" value="BPL_LplA_LipB"/>
    <property type="match status" value="1"/>
</dbReference>
<organism evidence="3 4">
    <name type="scientific">Cytophaga hutchinsonii (strain ATCC 33406 / DSM 1761 / CIP 103989 / NBRC 15051 / NCIMB 9469 / D465)</name>
    <dbReference type="NCBI Taxonomy" id="269798"/>
    <lineage>
        <taxon>Bacteria</taxon>
        <taxon>Pseudomonadati</taxon>
        <taxon>Bacteroidota</taxon>
        <taxon>Cytophagia</taxon>
        <taxon>Cytophagales</taxon>
        <taxon>Cytophagaceae</taxon>
        <taxon>Cytophaga</taxon>
    </lineage>
</organism>
<feature type="domain" description="BPL/LPL catalytic" evidence="2">
    <location>
        <begin position="1"/>
        <end position="189"/>
    </location>
</feature>
<evidence type="ECO:0000259" key="2">
    <source>
        <dbReference type="PROSITE" id="PS51733"/>
    </source>
</evidence>
<dbReference type="KEGG" id="chu:CHU_0611"/>
<name>A0A6N4SNM3_CYTH3</name>
<sequence>MYNNSANTQFTGKSIHFLPSCHSTNTEASLLIRAQKAVNGLIVITNEQTAGRGQQGNSWLSKADSNLTFSVIFFPEKLHLKDSFYLNIVSSLSIAKTVDELVPENIVKVKWPNDILLNNKKVCGILIENMLRGEHIHAVVMGIGVNVNHSDGNLPFAGAMSSEAAKTFHLQEVFTRICENLEPYYLMLEQGLFAELDALYLQNLYGLNEKKHFSDSEGNFTGTIQAVLPGGLLQVEKESGVIKQYTFKEVSLVK</sequence>
<gene>
    <name evidence="3" type="primary">birA</name>
    <name evidence="3" type="ordered locus">CHU_0611</name>
</gene>
<dbReference type="InterPro" id="IPR004143">
    <property type="entry name" value="BPL_LPL_catalytic"/>
</dbReference>
<dbReference type="InterPro" id="IPR045864">
    <property type="entry name" value="aa-tRNA-synth_II/BPL/LPL"/>
</dbReference>
<dbReference type="Proteomes" id="UP000001822">
    <property type="component" value="Chromosome"/>
</dbReference>